<comment type="caution">
    <text evidence="1">The sequence shown here is derived from an EMBL/GenBank/DDBJ whole genome shotgun (WGS) entry which is preliminary data.</text>
</comment>
<protein>
    <submittedName>
        <fullName evidence="1">Uncharacterized protein</fullName>
    </submittedName>
</protein>
<keyword evidence="2" id="KW-1185">Reference proteome</keyword>
<organism evidence="1 2">
    <name type="scientific">Polycladomyces zharkentensis</name>
    <dbReference type="NCBI Taxonomy" id="2807616"/>
    <lineage>
        <taxon>Bacteria</taxon>
        <taxon>Bacillati</taxon>
        <taxon>Bacillota</taxon>
        <taxon>Bacilli</taxon>
        <taxon>Bacillales</taxon>
        <taxon>Thermoactinomycetaceae</taxon>
        <taxon>Polycladomyces</taxon>
    </lineage>
</organism>
<dbReference type="InterPro" id="IPR035923">
    <property type="entry name" value="TT1751-like_sf"/>
</dbReference>
<name>A0ABS2WJ62_9BACL</name>
<gene>
    <name evidence="1" type="ORF">JQC72_08540</name>
</gene>
<proteinExistence type="predicted"/>
<accession>A0ABS2WJ62</accession>
<dbReference type="EMBL" id="JAFHAP010000008">
    <property type="protein sequence ID" value="MBN2909574.1"/>
    <property type="molecule type" value="Genomic_DNA"/>
</dbReference>
<evidence type="ECO:0000313" key="2">
    <source>
        <dbReference type="Proteomes" id="UP001177120"/>
    </source>
</evidence>
<reference evidence="1" key="1">
    <citation type="journal article" date="2024" name="Int. J. Syst. Evol. Microbiol.">
        <title>Polycladomyces zharkentensis sp. nov., a novel thermophilic cellulose- and starch-degrading member of the Bacillota from a geothermal aquifer in Kazakhstan.</title>
        <authorList>
            <person name="Mashzhan A."/>
            <person name="Kistaubayeva A."/>
            <person name="Javier-Lopez R."/>
            <person name="Bissenova U."/>
            <person name="Bissenbay A."/>
            <person name="Birkeland N.K."/>
        </authorList>
    </citation>
    <scope>NUCLEOTIDE SEQUENCE</scope>
    <source>
        <strain evidence="1">ZKZ2T</strain>
    </source>
</reference>
<dbReference type="SUPFAM" id="SSF103247">
    <property type="entry name" value="TT1751-like"/>
    <property type="match status" value="1"/>
</dbReference>
<dbReference type="RefSeq" id="WP_205494765.1">
    <property type="nucleotide sequence ID" value="NZ_JAFHAP010000008.1"/>
</dbReference>
<sequence length="45" mass="5425">MDRFVVSVTTSLSFEEVRDRLQNALKQRGFGVLWELKRWRKKGTR</sequence>
<dbReference type="Gene3D" id="3.30.310.70">
    <property type="entry name" value="TT1751-like domain"/>
    <property type="match status" value="1"/>
</dbReference>
<evidence type="ECO:0000313" key="1">
    <source>
        <dbReference type="EMBL" id="MBN2909574.1"/>
    </source>
</evidence>
<dbReference type="Proteomes" id="UP001177120">
    <property type="component" value="Unassembled WGS sequence"/>
</dbReference>